<sequence length="373" mass="39267">MFWVVLVSAALVFVLVTMIATGAGRPLGEPLHPESPGPEGTMAAVEVLRDHGVDVIVATSFEQMRAASADRDSTILVHDPLLILDDDNAARLLDVVPLARDLVLLDPSTAAVEAVNAEIAAAGSVSGVLSADCDLGPIVRAEEVTGDGRGYRYLGSDDSVVSCLDSGDDIVSVVQFDHGETTVSVVGATEAFTNGTIASVGNAALVFGLLGENPTLVWYIPGFADIASDEDPALSPQWTTPVVILLALVAVAAGVWRGRRLGPLVVENLPVTVRASETMEGRARLYSTSSARLRALDSLRIGTVQRLAGQCKLPRTADVYEVADTVAAITGWRQTDVRAVLVDAIPAHDRDLMELSDRLLELERAVATATTPT</sequence>
<protein>
    <submittedName>
        <fullName evidence="2">DUF4350 domain-containing protein</fullName>
    </submittedName>
</protein>
<keyword evidence="3" id="KW-1185">Reference proteome</keyword>
<dbReference type="EMBL" id="QEEX01000002">
    <property type="protein sequence ID" value="PWB96079.1"/>
    <property type="molecule type" value="Genomic_DNA"/>
</dbReference>
<evidence type="ECO:0000259" key="1">
    <source>
        <dbReference type="Pfam" id="PF14258"/>
    </source>
</evidence>
<dbReference type="AlphaFoldDB" id="A0A2U1SWU9"/>
<proteinExistence type="predicted"/>
<feature type="domain" description="DUF4350" evidence="1">
    <location>
        <begin position="33"/>
        <end position="210"/>
    </location>
</feature>
<organism evidence="2 3">
    <name type="scientific">Homoserinimonas hongtaonis</name>
    <dbReference type="NCBI Taxonomy" id="2079791"/>
    <lineage>
        <taxon>Bacteria</taxon>
        <taxon>Bacillati</taxon>
        <taxon>Actinomycetota</taxon>
        <taxon>Actinomycetes</taxon>
        <taxon>Micrococcales</taxon>
        <taxon>Microbacteriaceae</taxon>
        <taxon>Homoserinimonas</taxon>
    </lineage>
</organism>
<reference evidence="3" key="1">
    <citation type="submission" date="2018-04" db="EMBL/GenBank/DDBJ databases">
        <authorList>
            <person name="Liu S."/>
            <person name="Wang Z."/>
            <person name="Li J."/>
        </authorList>
    </citation>
    <scope>NUCLEOTIDE SEQUENCE [LARGE SCALE GENOMIC DNA]</scope>
    <source>
        <strain evidence="3">S1194</strain>
    </source>
</reference>
<evidence type="ECO:0000313" key="3">
    <source>
        <dbReference type="Proteomes" id="UP000244978"/>
    </source>
</evidence>
<accession>A0A2U1SWU9</accession>
<dbReference type="InterPro" id="IPR025646">
    <property type="entry name" value="DUF4350"/>
</dbReference>
<gene>
    <name evidence="2" type="ORF">DF220_11855</name>
</gene>
<name>A0A2U1SWU9_9MICO</name>
<dbReference type="Pfam" id="PF14258">
    <property type="entry name" value="DUF4350"/>
    <property type="match status" value="1"/>
</dbReference>
<dbReference type="Proteomes" id="UP000244978">
    <property type="component" value="Unassembled WGS sequence"/>
</dbReference>
<evidence type="ECO:0000313" key="2">
    <source>
        <dbReference type="EMBL" id="PWB96079.1"/>
    </source>
</evidence>
<comment type="caution">
    <text evidence="2">The sequence shown here is derived from an EMBL/GenBank/DDBJ whole genome shotgun (WGS) entry which is preliminary data.</text>
</comment>